<dbReference type="EMBL" id="JAINWA010000003">
    <property type="protein sequence ID" value="MCD1655451.1"/>
    <property type="molecule type" value="Genomic_DNA"/>
</dbReference>
<evidence type="ECO:0000313" key="4">
    <source>
        <dbReference type="Proteomes" id="UP001198163"/>
    </source>
</evidence>
<feature type="region of interest" description="Disordered" evidence="1">
    <location>
        <begin position="232"/>
        <end position="300"/>
    </location>
</feature>
<accession>A0AAE3JJI0</accession>
<dbReference type="Proteomes" id="UP001198163">
    <property type="component" value="Unassembled WGS sequence"/>
</dbReference>
<sequence>MANNKKPDLNEDQILAFLQNGVNAIKTEIDPLELNEYRRLFRKAVPFTLRAYFAAWVIKQLDEGVMPAKLQSTSRNGRGGRSGREDRSSRKDRNDRSPRQEKSENGQRGGKQAPRENPRAERGSRSEDNASSNRKARLSERSSEARVSEPRPVLPEDVSTTLFVSIGRNRRVFPRDLIGLIMQTAQIEREHIGEIRVLDNYSFVQVLTDDAEAVISALNESEYRGRKLAVSYSRKREEGAPDNADSDGQESSAADDSFDSSGPESSYEDDQATDEYGSSSEEADFTDENEENPPVEDNAE</sequence>
<dbReference type="RefSeq" id="WP_230756644.1">
    <property type="nucleotide sequence ID" value="NZ_JAINWA010000003.1"/>
</dbReference>
<dbReference type="Gene3D" id="3.30.70.330">
    <property type="match status" value="1"/>
</dbReference>
<organism evidence="3 4">
    <name type="scientific">Teretinema zuelzerae</name>
    <dbReference type="NCBI Taxonomy" id="156"/>
    <lineage>
        <taxon>Bacteria</taxon>
        <taxon>Pseudomonadati</taxon>
        <taxon>Spirochaetota</taxon>
        <taxon>Spirochaetia</taxon>
        <taxon>Spirochaetales</taxon>
        <taxon>Treponemataceae</taxon>
        <taxon>Teretinema</taxon>
    </lineage>
</organism>
<dbReference type="InterPro" id="IPR012677">
    <property type="entry name" value="Nucleotide-bd_a/b_plait_sf"/>
</dbReference>
<dbReference type="AlphaFoldDB" id="A0AAE3JJI0"/>
<keyword evidence="4" id="KW-1185">Reference proteome</keyword>
<evidence type="ECO:0000313" key="3">
    <source>
        <dbReference type="EMBL" id="MCD1655451.1"/>
    </source>
</evidence>
<proteinExistence type="predicted"/>
<dbReference type="CDD" id="cd12252">
    <property type="entry name" value="RRM_DbpA"/>
    <property type="match status" value="1"/>
</dbReference>
<feature type="compositionally biased region" description="Acidic residues" evidence="1">
    <location>
        <begin position="281"/>
        <end position="300"/>
    </location>
</feature>
<feature type="compositionally biased region" description="Low complexity" evidence="1">
    <location>
        <begin position="251"/>
        <end position="261"/>
    </location>
</feature>
<dbReference type="InterPro" id="IPR005580">
    <property type="entry name" value="DbpA/CsdA_RNA-bd_dom"/>
</dbReference>
<feature type="compositionally biased region" description="Basic and acidic residues" evidence="1">
    <location>
        <begin position="113"/>
        <end position="128"/>
    </location>
</feature>
<feature type="domain" description="DEAD box helicase DbpA/CsdA RNA-binding" evidence="2">
    <location>
        <begin position="161"/>
        <end position="231"/>
    </location>
</feature>
<protein>
    <submittedName>
        <fullName evidence="3">DbpA RNA binding domain-containing protein</fullName>
    </submittedName>
</protein>
<gene>
    <name evidence="3" type="ORF">K7J14_12175</name>
</gene>
<comment type="caution">
    <text evidence="3">The sequence shown here is derived from an EMBL/GenBank/DDBJ whole genome shotgun (WGS) entry which is preliminary data.</text>
</comment>
<evidence type="ECO:0000256" key="1">
    <source>
        <dbReference type="SAM" id="MobiDB-lite"/>
    </source>
</evidence>
<reference evidence="3" key="1">
    <citation type="submission" date="2021-08" db="EMBL/GenBank/DDBJ databases">
        <title>Comparative analyses of Brucepasteria parasyntrophica and Teretinema zuelzerae.</title>
        <authorList>
            <person name="Song Y."/>
            <person name="Brune A."/>
        </authorList>
    </citation>
    <scope>NUCLEOTIDE SEQUENCE</scope>
    <source>
        <strain evidence="3">DSM 1903</strain>
    </source>
</reference>
<name>A0AAE3JJI0_9SPIR</name>
<dbReference type="Pfam" id="PF03880">
    <property type="entry name" value="DbpA"/>
    <property type="match status" value="1"/>
</dbReference>
<evidence type="ECO:0000259" key="2">
    <source>
        <dbReference type="Pfam" id="PF03880"/>
    </source>
</evidence>
<feature type="compositionally biased region" description="Basic and acidic residues" evidence="1">
    <location>
        <begin position="137"/>
        <end position="149"/>
    </location>
</feature>
<feature type="compositionally biased region" description="Basic and acidic residues" evidence="1">
    <location>
        <begin position="82"/>
        <end position="105"/>
    </location>
</feature>
<feature type="region of interest" description="Disordered" evidence="1">
    <location>
        <begin position="68"/>
        <end position="152"/>
    </location>
</feature>